<dbReference type="EMBL" id="GBXM01023314">
    <property type="protein sequence ID" value="JAH85263.1"/>
    <property type="molecule type" value="Transcribed_RNA"/>
</dbReference>
<sequence>MQFGRHIQIFNKKSLKPYVNDPQYKKKTF</sequence>
<name>A0A0E9W738_ANGAN</name>
<reference evidence="1" key="1">
    <citation type="submission" date="2014-11" db="EMBL/GenBank/DDBJ databases">
        <authorList>
            <person name="Amaro Gonzalez C."/>
        </authorList>
    </citation>
    <scope>NUCLEOTIDE SEQUENCE</scope>
</reference>
<accession>A0A0E9W738</accession>
<organism evidence="1">
    <name type="scientific">Anguilla anguilla</name>
    <name type="common">European freshwater eel</name>
    <name type="synonym">Muraena anguilla</name>
    <dbReference type="NCBI Taxonomy" id="7936"/>
    <lineage>
        <taxon>Eukaryota</taxon>
        <taxon>Metazoa</taxon>
        <taxon>Chordata</taxon>
        <taxon>Craniata</taxon>
        <taxon>Vertebrata</taxon>
        <taxon>Euteleostomi</taxon>
        <taxon>Actinopterygii</taxon>
        <taxon>Neopterygii</taxon>
        <taxon>Teleostei</taxon>
        <taxon>Anguilliformes</taxon>
        <taxon>Anguillidae</taxon>
        <taxon>Anguilla</taxon>
    </lineage>
</organism>
<proteinExistence type="predicted"/>
<dbReference type="AlphaFoldDB" id="A0A0E9W738"/>
<protein>
    <submittedName>
        <fullName evidence="1">Uncharacterized protein</fullName>
    </submittedName>
</protein>
<evidence type="ECO:0000313" key="1">
    <source>
        <dbReference type="EMBL" id="JAH85263.1"/>
    </source>
</evidence>
<reference evidence="1" key="2">
    <citation type="journal article" date="2015" name="Fish Shellfish Immunol.">
        <title>Early steps in the European eel (Anguilla anguilla)-Vibrio vulnificus interaction in the gills: Role of the RtxA13 toxin.</title>
        <authorList>
            <person name="Callol A."/>
            <person name="Pajuelo D."/>
            <person name="Ebbesson L."/>
            <person name="Teles M."/>
            <person name="MacKenzie S."/>
            <person name="Amaro C."/>
        </authorList>
    </citation>
    <scope>NUCLEOTIDE SEQUENCE</scope>
</reference>